<sequence>MNSPAQSASAGGKDSRRRADERPAEGRDGGKTRRWRGWPLASSWTKRSEGGSSRRVERAVPPSRSRSPKLGSCLQSADGRGRLTFLPPSVAGPVSPSAESTPQGPARRAAVLPEFGLEPPPTPSVNAAPTVLPEFGLEPPPTPSVNAAPTFLPEFGLEPPLTPLADAATARPLEWPSFRERPRDSALLPPARGQLGHPGAAARFSPQEAILRPLCTLPEDRLQLLSPAERVNPYCCLLTNKTIVEGERAEAPVATLNIMKISGACLKSLVCGACERELPEGSFSEEQRARRQSSRRCEECVAAGNQLVLMTKGRTRSEGDDCPICQLPLPLDMKQSMFKPCCMKRVCDGCALATHKRGMRDCPFCRAPTQGEKSQALAMIRKRVAARDPMAIWNLGTKYFFGKYGLKKDVTRAVELYLHAAELGVKEAHYNLGVTYDEGTDVEKDMAKALRHYEAAATCGHVFARHNLGCKEYKDGNYDLALQHFLISAKLGQENSLNRVKALFMSGLATKADYAAALRGYQSAIEEMSSPDREEAAGGVLIGEGDELTTSQNRHAAMTDLAGRYVGAQQADVPLQPIQYNERAHQRSASAGKASSRQEPRGRTGERLAAGGVGLYLLPTGPRGPREDRADGLTRAVPPSRSRSLRWDLARNPRTEGGRPESLRLTSPPPSFRPGRAALLPIVPSTKGSEGGLS</sequence>
<dbReference type="PANTHER" id="PTHR45011">
    <property type="entry name" value="DAP3-BINDING CELL DEATH ENHANCER 1"/>
    <property type="match status" value="1"/>
</dbReference>
<dbReference type="InterPro" id="IPR006597">
    <property type="entry name" value="Sel1-like"/>
</dbReference>
<dbReference type="AlphaFoldDB" id="K0SQE3"/>
<feature type="compositionally biased region" description="Basic and acidic residues" evidence="1">
    <location>
        <begin position="13"/>
        <end position="31"/>
    </location>
</feature>
<keyword evidence="3" id="KW-1185">Reference proteome</keyword>
<dbReference type="SUPFAM" id="SSF57850">
    <property type="entry name" value="RING/U-box"/>
    <property type="match status" value="1"/>
</dbReference>
<dbReference type="SMART" id="SM00671">
    <property type="entry name" value="SEL1"/>
    <property type="match status" value="3"/>
</dbReference>
<feature type="region of interest" description="Disordered" evidence="1">
    <location>
        <begin position="1"/>
        <end position="107"/>
    </location>
</feature>
<protein>
    <recommendedName>
        <fullName evidence="4">RING-type domain-containing protein</fullName>
    </recommendedName>
</protein>
<comment type="caution">
    <text evidence="2">The sequence shown here is derived from an EMBL/GenBank/DDBJ whole genome shotgun (WGS) entry which is preliminary data.</text>
</comment>
<feature type="compositionally biased region" description="Basic and acidic residues" evidence="1">
    <location>
        <begin position="645"/>
        <end position="662"/>
    </location>
</feature>
<feature type="region of interest" description="Disordered" evidence="1">
    <location>
        <begin position="583"/>
        <end position="694"/>
    </location>
</feature>
<dbReference type="PANTHER" id="PTHR45011:SF1">
    <property type="entry name" value="DAP3-BINDING CELL DEATH ENHANCER 1"/>
    <property type="match status" value="1"/>
</dbReference>
<feature type="compositionally biased region" description="Basic and acidic residues" evidence="1">
    <location>
        <begin position="596"/>
        <end position="606"/>
    </location>
</feature>
<dbReference type="SUPFAM" id="SSF81901">
    <property type="entry name" value="HCP-like"/>
    <property type="match status" value="1"/>
</dbReference>
<dbReference type="Gene3D" id="1.25.40.10">
    <property type="entry name" value="Tetratricopeptide repeat domain"/>
    <property type="match status" value="1"/>
</dbReference>
<evidence type="ECO:0000313" key="3">
    <source>
        <dbReference type="Proteomes" id="UP000266841"/>
    </source>
</evidence>
<dbReference type="eggNOG" id="ENOG502QV88">
    <property type="taxonomic scope" value="Eukaryota"/>
</dbReference>
<organism evidence="2 3">
    <name type="scientific">Thalassiosira oceanica</name>
    <name type="common">Marine diatom</name>
    <dbReference type="NCBI Taxonomy" id="159749"/>
    <lineage>
        <taxon>Eukaryota</taxon>
        <taxon>Sar</taxon>
        <taxon>Stramenopiles</taxon>
        <taxon>Ochrophyta</taxon>
        <taxon>Bacillariophyta</taxon>
        <taxon>Coscinodiscophyceae</taxon>
        <taxon>Thalassiosirophycidae</taxon>
        <taxon>Thalassiosirales</taxon>
        <taxon>Thalassiosiraceae</taxon>
        <taxon>Thalassiosira</taxon>
    </lineage>
</organism>
<dbReference type="OrthoDB" id="272077at2759"/>
<evidence type="ECO:0000313" key="2">
    <source>
        <dbReference type="EMBL" id="EJK67595.1"/>
    </source>
</evidence>
<proteinExistence type="predicted"/>
<dbReference type="Proteomes" id="UP000266841">
    <property type="component" value="Unassembled WGS sequence"/>
</dbReference>
<accession>K0SQE3</accession>
<name>K0SQE3_THAOC</name>
<feature type="compositionally biased region" description="Low complexity" evidence="1">
    <location>
        <begin position="87"/>
        <end position="100"/>
    </location>
</feature>
<reference evidence="2 3" key="1">
    <citation type="journal article" date="2012" name="Genome Biol.">
        <title>Genome and low-iron response of an oceanic diatom adapted to chronic iron limitation.</title>
        <authorList>
            <person name="Lommer M."/>
            <person name="Specht M."/>
            <person name="Roy A.S."/>
            <person name="Kraemer L."/>
            <person name="Andreson R."/>
            <person name="Gutowska M.A."/>
            <person name="Wolf J."/>
            <person name="Bergner S.V."/>
            <person name="Schilhabel M.B."/>
            <person name="Klostermeier U.C."/>
            <person name="Beiko R.G."/>
            <person name="Rosenstiel P."/>
            <person name="Hippler M."/>
            <person name="Laroche J."/>
        </authorList>
    </citation>
    <scope>NUCLEOTIDE SEQUENCE [LARGE SCALE GENOMIC DNA]</scope>
    <source>
        <strain evidence="2 3">CCMP1005</strain>
    </source>
</reference>
<evidence type="ECO:0000256" key="1">
    <source>
        <dbReference type="SAM" id="MobiDB-lite"/>
    </source>
</evidence>
<dbReference type="Pfam" id="PF08238">
    <property type="entry name" value="Sel1"/>
    <property type="match status" value="3"/>
</dbReference>
<feature type="compositionally biased region" description="Basic and acidic residues" evidence="1">
    <location>
        <begin position="46"/>
        <end position="58"/>
    </location>
</feature>
<gene>
    <name evidence="2" type="ORF">THAOC_11345</name>
</gene>
<dbReference type="InterPro" id="IPR052748">
    <property type="entry name" value="ISR_Activator"/>
</dbReference>
<evidence type="ECO:0008006" key="4">
    <source>
        <dbReference type="Google" id="ProtNLM"/>
    </source>
</evidence>
<dbReference type="InterPro" id="IPR011990">
    <property type="entry name" value="TPR-like_helical_dom_sf"/>
</dbReference>
<dbReference type="EMBL" id="AGNL01012900">
    <property type="protein sequence ID" value="EJK67595.1"/>
    <property type="molecule type" value="Genomic_DNA"/>
</dbReference>